<dbReference type="AlphaFoldDB" id="A0A397RQV4"/>
<dbReference type="OrthoDB" id="9758375at2"/>
<name>A0A397RQV4_9MOLU</name>
<dbReference type="SUPFAM" id="SSF56281">
    <property type="entry name" value="Metallo-hydrolase/oxidoreductase"/>
    <property type="match status" value="1"/>
</dbReference>
<reference evidence="10 11" key="1">
    <citation type="submission" date="2018-08" db="EMBL/GenBank/DDBJ databases">
        <title>Genomic Encyclopedia of Archaeal and Bacterial Type Strains, Phase II (KMG-II): from individual species to whole genera.</title>
        <authorList>
            <person name="Goeker M."/>
        </authorList>
    </citation>
    <scope>NUCLEOTIDE SEQUENCE [LARGE SCALE GENOMIC DNA]</scope>
    <source>
        <strain evidence="10 11">ATCC 27112</strain>
    </source>
</reference>
<dbReference type="Pfam" id="PF17770">
    <property type="entry name" value="RNase_J_C"/>
    <property type="match status" value="1"/>
</dbReference>
<accession>A0A397RQV4</accession>
<comment type="caution">
    <text evidence="10">The sequence shown here is derived from an EMBL/GenBank/DDBJ whole genome shotgun (WGS) entry which is preliminary data.</text>
</comment>
<evidence type="ECO:0000259" key="9">
    <source>
        <dbReference type="SMART" id="SM00849"/>
    </source>
</evidence>
<dbReference type="GO" id="GO:0003723">
    <property type="term" value="F:RNA binding"/>
    <property type="evidence" value="ECO:0007669"/>
    <property type="project" value="UniProtKB-KW"/>
</dbReference>
<dbReference type="Pfam" id="PF12706">
    <property type="entry name" value="Lactamase_B_2"/>
    <property type="match status" value="1"/>
</dbReference>
<evidence type="ECO:0000313" key="11">
    <source>
        <dbReference type="Proteomes" id="UP000266506"/>
    </source>
</evidence>
<dbReference type="InParanoid" id="A0A397RQV4"/>
<evidence type="ECO:0000256" key="5">
    <source>
        <dbReference type="ARBA" id="ARBA00022801"/>
    </source>
</evidence>
<proteinExistence type="predicted"/>
<dbReference type="InterPro" id="IPR041636">
    <property type="entry name" value="RNase_J_C"/>
</dbReference>
<dbReference type="InterPro" id="IPR004613">
    <property type="entry name" value="RNase_J"/>
</dbReference>
<keyword evidence="8" id="KW-0694">RNA-binding</keyword>
<dbReference type="NCBIfam" id="TIGR00649">
    <property type="entry name" value="MG423"/>
    <property type="match status" value="1"/>
</dbReference>
<evidence type="ECO:0000256" key="4">
    <source>
        <dbReference type="ARBA" id="ARBA00022723"/>
    </source>
</evidence>
<dbReference type="InterPro" id="IPR011108">
    <property type="entry name" value="RMMBL"/>
</dbReference>
<dbReference type="EMBL" id="QXEV01000021">
    <property type="protein sequence ID" value="RIA73967.1"/>
    <property type="molecule type" value="Genomic_DNA"/>
</dbReference>
<feature type="domain" description="Metallo-beta-lactamase" evidence="9">
    <location>
        <begin position="16"/>
        <end position="200"/>
    </location>
</feature>
<evidence type="ECO:0000256" key="1">
    <source>
        <dbReference type="ARBA" id="ARBA00022490"/>
    </source>
</evidence>
<evidence type="ECO:0000313" key="10">
    <source>
        <dbReference type="EMBL" id="RIA73967.1"/>
    </source>
</evidence>
<evidence type="ECO:0000256" key="8">
    <source>
        <dbReference type="ARBA" id="ARBA00022884"/>
    </source>
</evidence>
<dbReference type="RefSeq" id="WP_119016658.1">
    <property type="nucleotide sequence ID" value="NZ_QXEV01000021.1"/>
</dbReference>
<protein>
    <submittedName>
        <fullName evidence="10">Ribonuclease J</fullName>
    </submittedName>
</protein>
<dbReference type="PANTHER" id="PTHR43694:SF4">
    <property type="entry name" value="RIBONUCLEASE J 2"/>
    <property type="match status" value="1"/>
</dbReference>
<dbReference type="InterPro" id="IPR042173">
    <property type="entry name" value="RNase_J_2"/>
</dbReference>
<dbReference type="Gene3D" id="3.40.50.10710">
    <property type="entry name" value="Metallo-hydrolase/oxidoreductase"/>
    <property type="match status" value="1"/>
</dbReference>
<dbReference type="GO" id="GO:0004527">
    <property type="term" value="F:exonuclease activity"/>
    <property type="evidence" value="ECO:0007669"/>
    <property type="project" value="UniProtKB-KW"/>
</dbReference>
<keyword evidence="2" id="KW-0698">rRNA processing</keyword>
<keyword evidence="4" id="KW-0479">Metal-binding</keyword>
<dbReference type="Gene3D" id="3.10.20.580">
    <property type="match status" value="1"/>
</dbReference>
<dbReference type="InterPro" id="IPR001279">
    <property type="entry name" value="Metallo-B-lactamas"/>
</dbReference>
<dbReference type="InterPro" id="IPR055132">
    <property type="entry name" value="RNase_J_b_CASP"/>
</dbReference>
<evidence type="ECO:0000256" key="3">
    <source>
        <dbReference type="ARBA" id="ARBA00022722"/>
    </source>
</evidence>
<dbReference type="GO" id="GO:0046872">
    <property type="term" value="F:metal ion binding"/>
    <property type="evidence" value="ECO:0007669"/>
    <property type="project" value="UniProtKB-KW"/>
</dbReference>
<dbReference type="SMART" id="SM00849">
    <property type="entry name" value="Lactamase_B"/>
    <property type="match status" value="1"/>
</dbReference>
<keyword evidence="11" id="KW-1185">Reference proteome</keyword>
<dbReference type="CDD" id="cd07714">
    <property type="entry name" value="RNaseJ_MBL-fold"/>
    <property type="match status" value="1"/>
</dbReference>
<organism evidence="10 11">
    <name type="scientific">Anaeroplasma bactoclasticum</name>
    <dbReference type="NCBI Taxonomy" id="2088"/>
    <lineage>
        <taxon>Bacteria</taxon>
        <taxon>Bacillati</taxon>
        <taxon>Mycoplasmatota</taxon>
        <taxon>Mollicutes</taxon>
        <taxon>Anaeroplasmatales</taxon>
        <taxon>Anaeroplasmataceae</taxon>
        <taxon>Anaeroplasma</taxon>
    </lineage>
</organism>
<dbReference type="Pfam" id="PF22505">
    <property type="entry name" value="RNase_J_b_CASP"/>
    <property type="match status" value="1"/>
</dbReference>
<evidence type="ECO:0000256" key="6">
    <source>
        <dbReference type="ARBA" id="ARBA00022833"/>
    </source>
</evidence>
<keyword evidence="5" id="KW-0378">Hydrolase</keyword>
<sequence>MSKVNFIALGGVQEDGKNLYVIDVNNMIFVLDCGMKYPSQDSYGVDIVVNDLTYLSENKDRIQGLFLSHAHMDHIGGVVHLLKEKPDLRIYGSKYTIAVLNDILKDDTNDFKEAQLEVVTAKTALKFGDITVRFFEVSHNLPESFGIALKTEDGYIIYTSNYNFDQNSHIDYAHMFRSLAVFAKEGVLALLTESLGANNEQSRGTILEFKTRIKNVFNQSNDRLIFSLYSSDILRIQQICDIAISYGRKIAVIGRKTQKMVAQAINLGYLNIPEENFANLKFIDEKNGITNEDKDLVILVTGNRHEPFFMLQRMAKGVDRLIHLTKNDTVLVLTPPTIGTEKMASKTLDIIYHITSKVMEFNQTLLPQINANREEIKEMINILEPKYVIPIIGEYRHQYALRIVANCIGYTDENILIPDQGDILSFQDGKYVGVIGDVPVAEVLIDGKAFKDVGEVVMRDRELLAQDGVILITANINPRTKTIILGPEVVTKGFTHTKDNESLISKIKELFYLVSEKYLCSRFINWSEYKTGLKNEISHYIYKEAKRSPIIIPVLISTDLDMVNKVTIEEAKSEN</sequence>
<dbReference type="InterPro" id="IPR036866">
    <property type="entry name" value="RibonucZ/Hydroxyglut_hydro"/>
</dbReference>
<keyword evidence="6" id="KW-0862">Zinc</keyword>
<dbReference type="Gene3D" id="3.60.15.10">
    <property type="entry name" value="Ribonuclease Z/Hydroxyacylglutathione hydrolase-like"/>
    <property type="match status" value="1"/>
</dbReference>
<dbReference type="GO" id="GO:0006364">
    <property type="term" value="P:rRNA processing"/>
    <property type="evidence" value="ECO:0007669"/>
    <property type="project" value="UniProtKB-KW"/>
</dbReference>
<dbReference type="PANTHER" id="PTHR43694">
    <property type="entry name" value="RIBONUCLEASE J"/>
    <property type="match status" value="1"/>
</dbReference>
<keyword evidence="3" id="KW-0540">Nuclease</keyword>
<dbReference type="Pfam" id="PF07521">
    <property type="entry name" value="RMMBL"/>
    <property type="match status" value="1"/>
</dbReference>
<evidence type="ECO:0000256" key="2">
    <source>
        <dbReference type="ARBA" id="ARBA00022552"/>
    </source>
</evidence>
<keyword evidence="7" id="KW-0269">Exonuclease</keyword>
<dbReference type="Proteomes" id="UP000266506">
    <property type="component" value="Unassembled WGS sequence"/>
</dbReference>
<gene>
    <name evidence="10" type="ORF">EI71_01549</name>
</gene>
<evidence type="ECO:0000256" key="7">
    <source>
        <dbReference type="ARBA" id="ARBA00022839"/>
    </source>
</evidence>
<keyword evidence="1" id="KW-0963">Cytoplasm</keyword>